<evidence type="ECO:0000313" key="1">
    <source>
        <dbReference type="EMBL" id="TCL61371.1"/>
    </source>
</evidence>
<sequence>MQLTPDQVKGRIKSVAQKNKADARTLMRIYMMERFLERVAVSQYKDNFIIKGGMLVTAMVGVALRSTMDIDTSLKNQNLSVEDALRIVNEIKNIDLGDGVTFEIKEVSNIMDEMEYPGIRFTMNAVMGKLITPMKIDISTGDVITPRAVEYQYKLLLDDRSISLWSYNLETILAEKLQTVLARGLLNTRMRDFYDIRTLLAIYEQEINAEVLGRAFDATCKKRSTENLRTDAPQIIAAVENDEQLHALWKSYQNKYPYAATISYEDIMESTKSLLGMIQ</sequence>
<dbReference type="STRING" id="1650663.GCA_001486665_02945"/>
<dbReference type="AlphaFoldDB" id="A0A4R1R6Z3"/>
<reference evidence="1 2" key="1">
    <citation type="submission" date="2019-03" db="EMBL/GenBank/DDBJ databases">
        <title>Genomic Encyclopedia of Type Strains, Phase IV (KMG-IV): sequencing the most valuable type-strain genomes for metagenomic binning, comparative biology and taxonomic classification.</title>
        <authorList>
            <person name="Goeker M."/>
        </authorList>
    </citation>
    <scope>NUCLEOTIDE SEQUENCE [LARGE SCALE GENOMIC DNA]</scope>
    <source>
        <strain evidence="1 2">DSM 100451</strain>
    </source>
</reference>
<evidence type="ECO:0000313" key="2">
    <source>
        <dbReference type="Proteomes" id="UP000295184"/>
    </source>
</evidence>
<dbReference type="Pfam" id="PF08843">
    <property type="entry name" value="AbiEii"/>
    <property type="match status" value="1"/>
</dbReference>
<dbReference type="Proteomes" id="UP000295184">
    <property type="component" value="Unassembled WGS sequence"/>
</dbReference>
<dbReference type="RefSeq" id="WP_058966242.1">
    <property type="nucleotide sequence ID" value="NZ_CABKVM010000019.1"/>
</dbReference>
<comment type="caution">
    <text evidence="1">The sequence shown here is derived from an EMBL/GenBank/DDBJ whole genome shotgun (WGS) entry which is preliminary data.</text>
</comment>
<dbReference type="OrthoDB" id="9808443at2"/>
<dbReference type="GO" id="GO:0016740">
    <property type="term" value="F:transferase activity"/>
    <property type="evidence" value="ECO:0007669"/>
    <property type="project" value="UniProtKB-KW"/>
</dbReference>
<gene>
    <name evidence="1" type="ORF">EDD77_102110</name>
</gene>
<protein>
    <submittedName>
        <fullName evidence="1">Nucleotidyltransferase AbiEii toxin of type IV toxin-antitoxin system</fullName>
    </submittedName>
</protein>
<accession>A0A4R1R6Z3</accession>
<proteinExistence type="predicted"/>
<dbReference type="EMBL" id="SLUM01000002">
    <property type="protein sequence ID" value="TCL61371.1"/>
    <property type="molecule type" value="Genomic_DNA"/>
</dbReference>
<name>A0A4R1R6Z3_9FIRM</name>
<keyword evidence="1" id="KW-0808">Transferase</keyword>
<organism evidence="1 2">
    <name type="scientific">Allofournierella massiliensis</name>
    <dbReference type="NCBI Taxonomy" id="1650663"/>
    <lineage>
        <taxon>Bacteria</taxon>
        <taxon>Bacillati</taxon>
        <taxon>Bacillota</taxon>
        <taxon>Clostridia</taxon>
        <taxon>Eubacteriales</taxon>
        <taxon>Oscillospiraceae</taxon>
        <taxon>Allofournierella</taxon>
    </lineage>
</organism>
<dbReference type="InterPro" id="IPR014942">
    <property type="entry name" value="AbiEii"/>
</dbReference>